<dbReference type="EMBL" id="QXXA01000019">
    <property type="protein sequence ID" value="NBI08061.1"/>
    <property type="molecule type" value="Genomic_DNA"/>
</dbReference>
<accession>A0A845R0F6</accession>
<dbReference type="RefSeq" id="WP_160198524.1">
    <property type="nucleotide sequence ID" value="NZ_QXXA01000019.1"/>
</dbReference>
<evidence type="ECO:0000313" key="2">
    <source>
        <dbReference type="Proteomes" id="UP000467132"/>
    </source>
</evidence>
<evidence type="ECO:0008006" key="3">
    <source>
        <dbReference type="Google" id="ProtNLM"/>
    </source>
</evidence>
<reference evidence="1 2" key="1">
    <citation type="submission" date="2018-08" db="EMBL/GenBank/DDBJ databases">
        <title>Murine metabolic-syndrome-specific gut microbial biobank.</title>
        <authorList>
            <person name="Liu C."/>
        </authorList>
    </citation>
    <scope>NUCLEOTIDE SEQUENCE [LARGE SCALE GENOMIC DNA]</scope>
    <source>
        <strain evidence="1 2">583</strain>
    </source>
</reference>
<gene>
    <name evidence="1" type="ORF">D3Z33_14470</name>
</gene>
<organism evidence="1 2">
    <name type="scientific">Senegalia massiliensis</name>
    <dbReference type="NCBI Taxonomy" id="1720316"/>
    <lineage>
        <taxon>Bacteria</taxon>
        <taxon>Bacillati</taxon>
        <taxon>Bacillota</taxon>
        <taxon>Clostridia</taxon>
        <taxon>Eubacteriales</taxon>
        <taxon>Clostridiaceae</taxon>
        <taxon>Senegalia</taxon>
    </lineage>
</organism>
<proteinExistence type="predicted"/>
<dbReference type="Proteomes" id="UP000467132">
    <property type="component" value="Unassembled WGS sequence"/>
</dbReference>
<comment type="caution">
    <text evidence="1">The sequence shown here is derived from an EMBL/GenBank/DDBJ whole genome shotgun (WGS) entry which is preliminary data.</text>
</comment>
<dbReference type="AlphaFoldDB" id="A0A845R0F6"/>
<name>A0A845R0F6_9CLOT</name>
<dbReference type="OrthoDB" id="2066423at2"/>
<sequence length="163" mass="17877">MKLVKRSQKLSFMEGTSGTFNRMKAFTAFSKSKNPKEYTRQYVDLDQETTDVVAISTSVEFNFDQMENDEVHSKLVDIIDGEKIGADAIVTLLSVDLSKPGATADSFVATKRDFVLVPGTEGDKLEAYSYGGTFKVKGQKITGEATSTDNWETCTFVEDGAGI</sequence>
<evidence type="ECO:0000313" key="1">
    <source>
        <dbReference type="EMBL" id="NBI08061.1"/>
    </source>
</evidence>
<protein>
    <recommendedName>
        <fullName evidence="3">Phage tail protein</fullName>
    </recommendedName>
</protein>
<keyword evidence="2" id="KW-1185">Reference proteome</keyword>